<feature type="transmembrane region" description="Helical" evidence="8">
    <location>
        <begin position="23"/>
        <end position="46"/>
    </location>
</feature>
<dbReference type="InterPro" id="IPR025713">
    <property type="entry name" value="MotB-like_N_dom"/>
</dbReference>
<evidence type="ECO:0000259" key="9">
    <source>
        <dbReference type="PROSITE" id="PS51123"/>
    </source>
</evidence>
<dbReference type="Proteomes" id="UP000252479">
    <property type="component" value="Unassembled WGS sequence"/>
</dbReference>
<keyword evidence="10" id="KW-0808">Transferase</keyword>
<evidence type="ECO:0000256" key="7">
    <source>
        <dbReference type="PROSITE-ProRule" id="PRU00473"/>
    </source>
</evidence>
<feature type="domain" description="OmpA-like" evidence="9">
    <location>
        <begin position="145"/>
        <end position="263"/>
    </location>
</feature>
<dbReference type="Pfam" id="PF00691">
    <property type="entry name" value="OmpA"/>
    <property type="match status" value="1"/>
</dbReference>
<proteinExistence type="inferred from homology"/>
<dbReference type="GO" id="GO:0016301">
    <property type="term" value="F:kinase activity"/>
    <property type="evidence" value="ECO:0007669"/>
    <property type="project" value="UniProtKB-KW"/>
</dbReference>
<accession>A0A368LK86</accession>
<dbReference type="Gene3D" id="3.30.1330.60">
    <property type="entry name" value="OmpA-like domain"/>
    <property type="match status" value="1"/>
</dbReference>
<keyword evidence="10" id="KW-0418">Kinase</keyword>
<gene>
    <name evidence="10" type="ORF">CIK83_15225</name>
</gene>
<evidence type="ECO:0000256" key="4">
    <source>
        <dbReference type="ARBA" id="ARBA00022692"/>
    </source>
</evidence>
<dbReference type="PROSITE" id="PS51123">
    <property type="entry name" value="OMPA_2"/>
    <property type="match status" value="1"/>
</dbReference>
<keyword evidence="3" id="KW-1003">Cell membrane</keyword>
<dbReference type="AlphaFoldDB" id="A0A368LK86"/>
<organism evidence="10 11">
    <name type="scientific">Vibrio casei</name>
    <dbReference type="NCBI Taxonomy" id="673372"/>
    <lineage>
        <taxon>Bacteria</taxon>
        <taxon>Pseudomonadati</taxon>
        <taxon>Pseudomonadota</taxon>
        <taxon>Gammaproteobacteria</taxon>
        <taxon>Vibrionales</taxon>
        <taxon>Vibrionaceae</taxon>
        <taxon>Vibrio</taxon>
    </lineage>
</organism>
<evidence type="ECO:0000256" key="1">
    <source>
        <dbReference type="ARBA" id="ARBA00004162"/>
    </source>
</evidence>
<comment type="similarity">
    <text evidence="2">Belongs to the MotB family.</text>
</comment>
<dbReference type="Pfam" id="PF13677">
    <property type="entry name" value="MotB_plug"/>
    <property type="match status" value="1"/>
</dbReference>
<evidence type="ECO:0000256" key="5">
    <source>
        <dbReference type="ARBA" id="ARBA00022989"/>
    </source>
</evidence>
<keyword evidence="6 7" id="KW-0472">Membrane</keyword>
<protein>
    <submittedName>
        <fullName evidence="10">Histidine kinase</fullName>
    </submittedName>
</protein>
<name>A0A368LK86_9VIBR</name>
<dbReference type="CDD" id="cd07185">
    <property type="entry name" value="OmpA_C-like"/>
    <property type="match status" value="1"/>
</dbReference>
<dbReference type="GeneID" id="303190276"/>
<evidence type="ECO:0000313" key="10">
    <source>
        <dbReference type="EMBL" id="RCS70763.1"/>
    </source>
</evidence>
<evidence type="ECO:0000313" key="11">
    <source>
        <dbReference type="Proteomes" id="UP000252479"/>
    </source>
</evidence>
<dbReference type="RefSeq" id="WP_086959821.1">
    <property type="nucleotide sequence ID" value="NZ_FUKS01000017.1"/>
</dbReference>
<sequence>MQSEHAIIVKKVKRKNKGNKKGGAWEVAMADLMISMMCFFLVMWILQVINTEDKEKFINFMKDGNLELVEHGNGLGNSISPIHLPQVATSRSEDYKEFVMEDSSVIEGEFNTQQELTALANFIDSQLDNLDPNDSISLEVTPQGLKLVISDSNKGSMFDRGGSRITPYYQDLLIHLAPLIYSIKNSMVITGHTDSVKFVGRKQSNWDLSSQRANVARDTLVESGFPTSHIFQVTGMADTAPLNPDDTRSSVNRRVELFILTRSAKEIMSTIYKNNRLDQRGDYVKNFNESKKKAANEAENNQWQSSFEAVN</sequence>
<evidence type="ECO:0000256" key="8">
    <source>
        <dbReference type="SAM" id="Phobius"/>
    </source>
</evidence>
<dbReference type="GO" id="GO:0005886">
    <property type="term" value="C:plasma membrane"/>
    <property type="evidence" value="ECO:0007669"/>
    <property type="project" value="UniProtKB-SubCell"/>
</dbReference>
<dbReference type="PANTHER" id="PTHR30329">
    <property type="entry name" value="STATOR ELEMENT OF FLAGELLAR MOTOR COMPLEX"/>
    <property type="match status" value="1"/>
</dbReference>
<keyword evidence="11" id="KW-1185">Reference proteome</keyword>
<dbReference type="InterPro" id="IPR036737">
    <property type="entry name" value="OmpA-like_sf"/>
</dbReference>
<dbReference type="PANTHER" id="PTHR30329:SF21">
    <property type="entry name" value="LIPOPROTEIN YIAD-RELATED"/>
    <property type="match status" value="1"/>
</dbReference>
<dbReference type="EMBL" id="QPGL01000002">
    <property type="protein sequence ID" value="RCS70763.1"/>
    <property type="molecule type" value="Genomic_DNA"/>
</dbReference>
<evidence type="ECO:0000256" key="3">
    <source>
        <dbReference type="ARBA" id="ARBA00022475"/>
    </source>
</evidence>
<dbReference type="InterPro" id="IPR006665">
    <property type="entry name" value="OmpA-like"/>
</dbReference>
<evidence type="ECO:0000256" key="6">
    <source>
        <dbReference type="ARBA" id="ARBA00023136"/>
    </source>
</evidence>
<keyword evidence="4 8" id="KW-0812">Transmembrane</keyword>
<dbReference type="InterPro" id="IPR050330">
    <property type="entry name" value="Bact_OuterMem_StrucFunc"/>
</dbReference>
<reference evidence="10 11" key="1">
    <citation type="journal article" date="2017" name="Elife">
        <title>Extensive horizontal gene transfer in cheese-associated bacteria.</title>
        <authorList>
            <person name="Bonham K.S."/>
            <person name="Wolfe B.E."/>
            <person name="Dutton R.J."/>
        </authorList>
    </citation>
    <scope>NUCLEOTIDE SEQUENCE [LARGE SCALE GENOMIC DNA]</scope>
    <source>
        <strain evidence="10 11">JB196</strain>
    </source>
</reference>
<comment type="caution">
    <text evidence="10">The sequence shown here is derived from an EMBL/GenBank/DDBJ whole genome shotgun (WGS) entry which is preliminary data.</text>
</comment>
<evidence type="ECO:0000256" key="2">
    <source>
        <dbReference type="ARBA" id="ARBA00008914"/>
    </source>
</evidence>
<keyword evidence="5 8" id="KW-1133">Transmembrane helix</keyword>
<comment type="subcellular location">
    <subcellularLocation>
        <location evidence="1">Cell membrane</location>
        <topology evidence="1">Single-pass membrane protein</topology>
    </subcellularLocation>
</comment>
<dbReference type="SUPFAM" id="SSF103088">
    <property type="entry name" value="OmpA-like"/>
    <property type="match status" value="1"/>
</dbReference>